<dbReference type="EC" id="2.5.1.6" evidence="10"/>
<name>A0A7C3SIB6_9BACT</name>
<dbReference type="GO" id="GO:0005737">
    <property type="term" value="C:cytoplasm"/>
    <property type="evidence" value="ECO:0007669"/>
    <property type="project" value="UniProtKB-SubCell"/>
</dbReference>
<dbReference type="Gene3D" id="3.30.300.10">
    <property type="match status" value="3"/>
</dbReference>
<evidence type="ECO:0000256" key="11">
    <source>
        <dbReference type="RuleBase" id="RU000542"/>
    </source>
</evidence>
<dbReference type="SUPFAM" id="SSF55973">
    <property type="entry name" value="S-adenosylmethionine synthetase"/>
    <property type="match status" value="3"/>
</dbReference>
<dbReference type="InterPro" id="IPR022630">
    <property type="entry name" value="S-AdoMet_synt_C"/>
</dbReference>
<dbReference type="NCBIfam" id="TIGR01034">
    <property type="entry name" value="metK"/>
    <property type="match status" value="1"/>
</dbReference>
<comment type="cofactor">
    <cofactor evidence="10">
        <name>Mg(2+)</name>
        <dbReference type="ChEBI" id="CHEBI:18420"/>
    </cofactor>
    <text evidence="10">Binds 2 divalent ions per subunit.</text>
</comment>
<feature type="binding site" description="in other chain" evidence="10">
    <location>
        <position position="101"/>
    </location>
    <ligand>
        <name>L-methionine</name>
        <dbReference type="ChEBI" id="CHEBI:57844"/>
        <note>ligand shared between two neighboring subunits</note>
    </ligand>
</feature>
<reference evidence="16" key="1">
    <citation type="journal article" date="2020" name="mSystems">
        <title>Genome- and Community-Level Interaction Insights into Carbon Utilization and Element Cycling Functions of Hydrothermarchaeota in Hydrothermal Sediment.</title>
        <authorList>
            <person name="Zhou Z."/>
            <person name="Liu Y."/>
            <person name="Xu W."/>
            <person name="Pan J."/>
            <person name="Luo Z.H."/>
            <person name="Li M."/>
        </authorList>
    </citation>
    <scope>NUCLEOTIDE SEQUENCE [LARGE SCALE GENOMIC DNA]</scope>
    <source>
        <strain evidence="16">SpSt-776</strain>
    </source>
</reference>
<feature type="binding site" evidence="10">
    <location>
        <position position="242"/>
    </location>
    <ligand>
        <name>L-methionine</name>
        <dbReference type="ChEBI" id="CHEBI:57844"/>
        <note>ligand shared between two neighboring subunits</note>
    </ligand>
</feature>
<comment type="pathway">
    <text evidence="1 10">Amino-acid biosynthesis; S-adenosyl-L-methionine biosynthesis; S-adenosyl-L-methionine from L-methionine: step 1/1.</text>
</comment>
<evidence type="ECO:0000256" key="8">
    <source>
        <dbReference type="ARBA" id="ARBA00022842"/>
    </source>
</evidence>
<dbReference type="UniPathway" id="UPA00315">
    <property type="reaction ID" value="UER00080"/>
</dbReference>
<dbReference type="Pfam" id="PF02773">
    <property type="entry name" value="S-AdoMet_synt_C"/>
    <property type="match status" value="1"/>
</dbReference>
<comment type="caution">
    <text evidence="16">The sequence shown here is derived from an EMBL/GenBank/DDBJ whole genome shotgun (WGS) entry which is preliminary data.</text>
</comment>
<dbReference type="InterPro" id="IPR022636">
    <property type="entry name" value="S-AdoMet_synthetase_sfam"/>
</dbReference>
<dbReference type="Pfam" id="PF02772">
    <property type="entry name" value="S-AdoMet_synt_M"/>
    <property type="match status" value="1"/>
</dbReference>
<feature type="binding site" description="in other chain" evidence="10">
    <location>
        <begin position="233"/>
        <end position="234"/>
    </location>
    <ligand>
        <name>ATP</name>
        <dbReference type="ChEBI" id="CHEBI:30616"/>
        <note>ligand shared between two neighboring subunits</note>
    </ligand>
</feature>
<dbReference type="GO" id="GO:0004478">
    <property type="term" value="F:methionine adenosyltransferase activity"/>
    <property type="evidence" value="ECO:0007669"/>
    <property type="project" value="UniProtKB-UniRule"/>
</dbReference>
<proteinExistence type="inferred from homology"/>
<dbReference type="InterPro" id="IPR022631">
    <property type="entry name" value="ADOMET_SYNTHASE_CS"/>
</dbReference>
<evidence type="ECO:0000256" key="7">
    <source>
        <dbReference type="ARBA" id="ARBA00022840"/>
    </source>
</evidence>
<evidence type="ECO:0000256" key="3">
    <source>
        <dbReference type="ARBA" id="ARBA00022563"/>
    </source>
</evidence>
<feature type="binding site" evidence="10">
    <location>
        <position position="265"/>
    </location>
    <ligand>
        <name>ATP</name>
        <dbReference type="ChEBI" id="CHEBI:30616"/>
        <note>ligand shared between two neighboring subunits</note>
    </ligand>
</feature>
<feature type="binding site" description="in other chain" evidence="10">
    <location>
        <position position="17"/>
    </location>
    <ligand>
        <name>ATP</name>
        <dbReference type="ChEBI" id="CHEBI:30616"/>
        <note>ligand shared between two neighboring subunits</note>
    </ligand>
</feature>
<comment type="similarity">
    <text evidence="2 10 12">Belongs to the AdoMet synthase family.</text>
</comment>
<feature type="binding site" evidence="10">
    <location>
        <position position="269"/>
    </location>
    <ligand>
        <name>ATP</name>
        <dbReference type="ChEBI" id="CHEBI:30616"/>
        <note>ligand shared between two neighboring subunits</note>
    </ligand>
</feature>
<dbReference type="PROSITE" id="PS00376">
    <property type="entry name" value="ADOMET_SYNTHASE_1"/>
    <property type="match status" value="1"/>
</dbReference>
<keyword evidence="5 10" id="KW-0479">Metal-binding</keyword>
<keyword evidence="4 10" id="KW-0808">Transferase</keyword>
<comment type="cofactor">
    <cofactor evidence="10">
        <name>K(+)</name>
        <dbReference type="ChEBI" id="CHEBI:29103"/>
    </cofactor>
    <text evidence="10">Binds 1 potassium ion per subunit.</text>
</comment>
<evidence type="ECO:0000256" key="4">
    <source>
        <dbReference type="ARBA" id="ARBA00022679"/>
    </source>
</evidence>
<dbReference type="GO" id="GO:0006556">
    <property type="term" value="P:S-adenosylmethionine biosynthetic process"/>
    <property type="evidence" value="ECO:0007669"/>
    <property type="project" value="UniProtKB-UniRule"/>
</dbReference>
<organism evidence="16">
    <name type="scientific">Desulfobacca acetoxidans</name>
    <dbReference type="NCBI Taxonomy" id="60893"/>
    <lineage>
        <taxon>Bacteria</taxon>
        <taxon>Pseudomonadati</taxon>
        <taxon>Thermodesulfobacteriota</taxon>
        <taxon>Desulfobaccia</taxon>
        <taxon>Desulfobaccales</taxon>
        <taxon>Desulfobaccaceae</taxon>
        <taxon>Desulfobacca</taxon>
    </lineage>
</organism>
<evidence type="ECO:0000256" key="10">
    <source>
        <dbReference type="HAMAP-Rule" id="MF_00086"/>
    </source>
</evidence>
<dbReference type="Pfam" id="PF00438">
    <property type="entry name" value="S-AdoMet_synt_N"/>
    <property type="match status" value="1"/>
</dbReference>
<feature type="binding site" description="in other chain" evidence="10">
    <location>
        <position position="58"/>
    </location>
    <ligand>
        <name>L-methionine</name>
        <dbReference type="ChEBI" id="CHEBI:57844"/>
        <note>ligand shared between two neighboring subunits</note>
    </ligand>
</feature>
<dbReference type="InterPro" id="IPR022629">
    <property type="entry name" value="S-AdoMet_synt_central"/>
</dbReference>
<feature type="binding site" description="in other chain" evidence="10">
    <location>
        <begin position="248"/>
        <end position="249"/>
    </location>
    <ligand>
        <name>ATP</name>
        <dbReference type="ChEBI" id="CHEBI:30616"/>
        <note>ligand shared between two neighboring subunits</note>
    </ligand>
</feature>
<evidence type="ECO:0000256" key="6">
    <source>
        <dbReference type="ARBA" id="ARBA00022741"/>
    </source>
</evidence>
<feature type="binding site" evidence="10">
    <location>
        <position position="242"/>
    </location>
    <ligand>
        <name>ATP</name>
        <dbReference type="ChEBI" id="CHEBI:30616"/>
        <note>ligand shared between two neighboring subunits</note>
    </ligand>
</feature>
<dbReference type="GO" id="GO:0006730">
    <property type="term" value="P:one-carbon metabolic process"/>
    <property type="evidence" value="ECO:0007669"/>
    <property type="project" value="UniProtKB-KW"/>
</dbReference>
<feature type="domain" description="S-adenosylmethionine synthetase central" evidence="14">
    <location>
        <begin position="117"/>
        <end position="234"/>
    </location>
</feature>
<dbReference type="PROSITE" id="PS00377">
    <property type="entry name" value="ADOMET_SYNTHASE_2"/>
    <property type="match status" value="1"/>
</dbReference>
<protein>
    <recommendedName>
        <fullName evidence="10">S-adenosylmethionine synthase</fullName>
        <shortName evidence="10">AdoMet synthase</shortName>
        <ecNumber evidence="10">2.5.1.6</ecNumber>
    </recommendedName>
    <alternativeName>
        <fullName evidence="10">MAT</fullName>
    </alternativeName>
    <alternativeName>
        <fullName evidence="10">Methionine adenosyltransferase</fullName>
    </alternativeName>
</protein>
<evidence type="ECO:0000256" key="1">
    <source>
        <dbReference type="ARBA" id="ARBA00005224"/>
    </source>
</evidence>
<feature type="binding site" evidence="10">
    <location>
        <position position="19"/>
    </location>
    <ligand>
        <name>Mg(2+)</name>
        <dbReference type="ChEBI" id="CHEBI:18420"/>
    </ligand>
</feature>
<keyword evidence="9 10" id="KW-0630">Potassium</keyword>
<dbReference type="HAMAP" id="MF_00086">
    <property type="entry name" value="S_AdoMet_synth1"/>
    <property type="match status" value="1"/>
</dbReference>
<accession>A0A7C3SIB6</accession>
<evidence type="ECO:0000259" key="13">
    <source>
        <dbReference type="Pfam" id="PF00438"/>
    </source>
</evidence>
<dbReference type="EMBL" id="DTHB01000026">
    <property type="protein sequence ID" value="HGB14186.1"/>
    <property type="molecule type" value="Genomic_DNA"/>
</dbReference>
<evidence type="ECO:0000256" key="5">
    <source>
        <dbReference type="ARBA" id="ARBA00022723"/>
    </source>
</evidence>
<sequence length="399" mass="44213">MSKLDFLFTSESVTEGHPDKVADQISDAILDAIIAQDKFARVACETLVTTGLAFIAGEITTTARVDMPDIVRETIKEIGYCDSSMGFDWETCAVIVSIDRQSPDIAIGVEGRGLSPEQGAGDQGLMFGYASDSTENYMPMPIWYAHRLAERLAKVRKDGTLPFLRPDGKTQVTVRYENGVPRSIHTVVIAAQHTPEVKYDDLREAIIEEVIKKTIPEHLLRDNPKYLVNTTGRFVIGGPLADCGMTGRKIIVDTYGGRGYHGGGAFSGKDPTKVDRTTSYMLRHVAKNVVAAGLARRCEVQVAYSIGLPDPLSIMAFTYGTGVIPDEKLLEIIKDTFSFKPAAMIQYLDMQRPIFKKTACYGHFGRTDPDFTWEYLNKVEVLREKAGVSEAKLRELQKR</sequence>
<evidence type="ECO:0000256" key="2">
    <source>
        <dbReference type="ARBA" id="ARBA00009685"/>
    </source>
</evidence>
<keyword evidence="8 10" id="KW-0460">Magnesium</keyword>
<evidence type="ECO:0000313" key="16">
    <source>
        <dbReference type="EMBL" id="HGB14186.1"/>
    </source>
</evidence>
<comment type="function">
    <text evidence="10">Catalyzes the formation of S-adenosylmethionine (AdoMet) from methionine and ATP. The overall synthetic reaction is composed of two sequential steps, AdoMet formation and the subsequent tripolyphosphate hydrolysis which occurs prior to release of AdoMet from the enzyme.</text>
</comment>
<dbReference type="FunFam" id="3.30.300.10:FF:000003">
    <property type="entry name" value="S-adenosylmethionine synthase"/>
    <property type="match status" value="1"/>
</dbReference>
<dbReference type="PIRSF" id="PIRSF000497">
    <property type="entry name" value="MAT"/>
    <property type="match status" value="1"/>
</dbReference>
<keyword evidence="6 10" id="KW-0547">Nucleotide-binding</keyword>
<dbReference type="GO" id="GO:0005524">
    <property type="term" value="F:ATP binding"/>
    <property type="evidence" value="ECO:0007669"/>
    <property type="project" value="UniProtKB-UniRule"/>
</dbReference>
<comment type="subcellular location">
    <subcellularLocation>
        <location evidence="10 11">Cytoplasm</location>
    </subcellularLocation>
</comment>
<gene>
    <name evidence="10" type="primary">metK</name>
    <name evidence="16" type="ORF">ENV62_02970</name>
</gene>
<evidence type="ECO:0000259" key="14">
    <source>
        <dbReference type="Pfam" id="PF02772"/>
    </source>
</evidence>
<feature type="region of interest" description="Flexible loop" evidence="10">
    <location>
        <begin position="101"/>
        <end position="111"/>
    </location>
</feature>
<keyword evidence="10" id="KW-0963">Cytoplasm</keyword>
<feature type="binding site" description="in other chain" evidence="10">
    <location>
        <begin position="167"/>
        <end position="169"/>
    </location>
    <ligand>
        <name>ATP</name>
        <dbReference type="ChEBI" id="CHEBI:30616"/>
        <note>ligand shared between two neighboring subunits</note>
    </ligand>
</feature>
<dbReference type="GO" id="GO:0000287">
    <property type="term" value="F:magnesium ion binding"/>
    <property type="evidence" value="ECO:0007669"/>
    <property type="project" value="UniProtKB-UniRule"/>
</dbReference>
<feature type="domain" description="S-adenosylmethionine synthetase C-terminal" evidence="15">
    <location>
        <begin position="236"/>
        <end position="374"/>
    </location>
</feature>
<evidence type="ECO:0000256" key="12">
    <source>
        <dbReference type="RuleBase" id="RU004462"/>
    </source>
</evidence>
<keyword evidence="3 10" id="KW-0554">One-carbon metabolism</keyword>
<feature type="binding site" evidence="10">
    <location>
        <position position="45"/>
    </location>
    <ligand>
        <name>K(+)</name>
        <dbReference type="ChEBI" id="CHEBI:29103"/>
    </ligand>
</feature>
<feature type="domain" description="S-adenosylmethionine synthetase N-terminal" evidence="13">
    <location>
        <begin position="6"/>
        <end position="103"/>
    </location>
</feature>
<dbReference type="PANTHER" id="PTHR11964">
    <property type="entry name" value="S-ADENOSYLMETHIONINE SYNTHETASE"/>
    <property type="match status" value="1"/>
</dbReference>
<comment type="catalytic activity">
    <reaction evidence="10">
        <text>L-methionine + ATP + H2O = S-adenosyl-L-methionine + phosphate + diphosphate</text>
        <dbReference type="Rhea" id="RHEA:21080"/>
        <dbReference type="ChEBI" id="CHEBI:15377"/>
        <dbReference type="ChEBI" id="CHEBI:30616"/>
        <dbReference type="ChEBI" id="CHEBI:33019"/>
        <dbReference type="ChEBI" id="CHEBI:43474"/>
        <dbReference type="ChEBI" id="CHEBI:57844"/>
        <dbReference type="ChEBI" id="CHEBI:59789"/>
        <dbReference type="EC" id="2.5.1.6"/>
    </reaction>
</comment>
<evidence type="ECO:0000259" key="15">
    <source>
        <dbReference type="Pfam" id="PF02773"/>
    </source>
</evidence>
<keyword evidence="7 10" id="KW-0067">ATP-binding</keyword>
<dbReference type="AlphaFoldDB" id="A0A7C3SIB6"/>
<dbReference type="InterPro" id="IPR002133">
    <property type="entry name" value="S-AdoMet_synthetase"/>
</dbReference>
<feature type="binding site" description="in other chain" evidence="10">
    <location>
        <position position="273"/>
    </location>
    <ligand>
        <name>L-methionine</name>
        <dbReference type="ChEBI" id="CHEBI:57844"/>
        <note>ligand shared between two neighboring subunits</note>
    </ligand>
</feature>
<dbReference type="InterPro" id="IPR022628">
    <property type="entry name" value="S-AdoMet_synt_N"/>
</dbReference>
<evidence type="ECO:0000256" key="9">
    <source>
        <dbReference type="ARBA" id="ARBA00022958"/>
    </source>
</evidence>
<dbReference type="CDD" id="cd18079">
    <property type="entry name" value="S-AdoMet_synt"/>
    <property type="match status" value="1"/>
</dbReference>
<comment type="subunit">
    <text evidence="10">Homotetramer; dimer of dimers.</text>
</comment>